<comment type="similarity">
    <text evidence="2">Belongs to the FliR/MopE/SpaR family.</text>
</comment>
<feature type="transmembrane region" description="Helical" evidence="7">
    <location>
        <begin position="15"/>
        <end position="35"/>
    </location>
</feature>
<evidence type="ECO:0000256" key="7">
    <source>
        <dbReference type="SAM" id="Phobius"/>
    </source>
</evidence>
<keyword evidence="8" id="KW-0969">Cilium</keyword>
<protein>
    <submittedName>
        <fullName evidence="8">Flagellar biosynthesis protein FliR</fullName>
    </submittedName>
</protein>
<feature type="transmembrane region" description="Helical" evidence="7">
    <location>
        <begin position="129"/>
        <end position="148"/>
    </location>
</feature>
<dbReference type="Proteomes" id="UP000201613">
    <property type="component" value="Unassembled WGS sequence"/>
</dbReference>
<sequence>MTLALADFADLATGTLWGALLVFLRIGAMMALIPAFGEQSVPARVKLGLTVAFTLIVLPATAPHIAEPPNETTAILGLAGAEIVSGLFFGMMLRLFIMALQIAGTIAAQSTSLSQLFGGSAGADPLPAMGHVLVISGLALAALLGLHVRVAAYMLQSYDLVPIGVLPMPGIVAEAGVAEVTRCFSLGFTLAAPFVVASLLYNVTLGVINRAMPQLMVAFVGAPAITAGGLALLMISAPFLLSIWSDQFFGFMARPFGPIQ</sequence>
<keyword evidence="5 7" id="KW-1133">Transmembrane helix</keyword>
<evidence type="ECO:0000313" key="9">
    <source>
        <dbReference type="Proteomes" id="UP000201613"/>
    </source>
</evidence>
<dbReference type="PANTHER" id="PTHR30065:SF8">
    <property type="entry name" value="FLAGELLAR BIOSYNTHETIC PROTEIN FLIR"/>
    <property type="match status" value="1"/>
</dbReference>
<evidence type="ECO:0000256" key="2">
    <source>
        <dbReference type="ARBA" id="ARBA00009772"/>
    </source>
</evidence>
<dbReference type="GO" id="GO:0005886">
    <property type="term" value="C:plasma membrane"/>
    <property type="evidence" value="ECO:0007669"/>
    <property type="project" value="UniProtKB-SubCell"/>
</dbReference>
<dbReference type="OrthoDB" id="9779817at2"/>
<feature type="transmembrane region" description="Helical" evidence="7">
    <location>
        <begin position="184"/>
        <end position="203"/>
    </location>
</feature>
<name>A0A238LGZ0_9RHOB</name>
<dbReference type="PANTHER" id="PTHR30065">
    <property type="entry name" value="FLAGELLAR BIOSYNTHETIC PROTEIN FLIR"/>
    <property type="match status" value="1"/>
</dbReference>
<feature type="transmembrane region" description="Helical" evidence="7">
    <location>
        <begin position="72"/>
        <end position="89"/>
    </location>
</feature>
<keyword evidence="6 7" id="KW-0472">Membrane</keyword>
<evidence type="ECO:0000313" key="8">
    <source>
        <dbReference type="EMBL" id="SMY08226.1"/>
    </source>
</evidence>
<keyword evidence="8" id="KW-0282">Flagellum</keyword>
<evidence type="ECO:0000256" key="1">
    <source>
        <dbReference type="ARBA" id="ARBA00004651"/>
    </source>
</evidence>
<accession>A0A238LGZ0</accession>
<dbReference type="EMBL" id="FXZK01000004">
    <property type="protein sequence ID" value="SMY08226.1"/>
    <property type="molecule type" value="Genomic_DNA"/>
</dbReference>
<dbReference type="RefSeq" id="WP_093992424.1">
    <property type="nucleotide sequence ID" value="NZ_FXZK01000004.1"/>
</dbReference>
<comment type="subcellular location">
    <subcellularLocation>
        <location evidence="1">Cell membrane</location>
        <topology evidence="1">Multi-pass membrane protein</topology>
    </subcellularLocation>
</comment>
<organism evidence="8 9">
    <name type="scientific">Flavimaricola marinus</name>
    <dbReference type="NCBI Taxonomy" id="1819565"/>
    <lineage>
        <taxon>Bacteria</taxon>
        <taxon>Pseudomonadati</taxon>
        <taxon>Pseudomonadota</taxon>
        <taxon>Alphaproteobacteria</taxon>
        <taxon>Rhodobacterales</taxon>
        <taxon>Paracoccaceae</taxon>
        <taxon>Flavimaricola</taxon>
    </lineage>
</organism>
<keyword evidence="3" id="KW-1003">Cell membrane</keyword>
<evidence type="ECO:0000256" key="6">
    <source>
        <dbReference type="ARBA" id="ARBA00023136"/>
    </source>
</evidence>
<proteinExistence type="inferred from homology"/>
<keyword evidence="8" id="KW-0966">Cell projection</keyword>
<keyword evidence="4 7" id="KW-0812">Transmembrane</keyword>
<evidence type="ECO:0000256" key="4">
    <source>
        <dbReference type="ARBA" id="ARBA00022692"/>
    </source>
</evidence>
<feature type="transmembrane region" description="Helical" evidence="7">
    <location>
        <begin position="47"/>
        <end position="66"/>
    </location>
</feature>
<evidence type="ECO:0000256" key="3">
    <source>
        <dbReference type="ARBA" id="ARBA00022475"/>
    </source>
</evidence>
<gene>
    <name evidence="8" type="ORF">LOM8899_02376</name>
</gene>
<keyword evidence="9" id="KW-1185">Reference proteome</keyword>
<feature type="transmembrane region" description="Helical" evidence="7">
    <location>
        <begin position="215"/>
        <end position="244"/>
    </location>
</feature>
<dbReference type="PRINTS" id="PR00953">
    <property type="entry name" value="TYPE3IMRPROT"/>
</dbReference>
<dbReference type="GO" id="GO:0006605">
    <property type="term" value="P:protein targeting"/>
    <property type="evidence" value="ECO:0007669"/>
    <property type="project" value="InterPro"/>
</dbReference>
<dbReference type="AlphaFoldDB" id="A0A238LGZ0"/>
<reference evidence="8 9" key="1">
    <citation type="submission" date="2017-05" db="EMBL/GenBank/DDBJ databases">
        <authorList>
            <person name="Song R."/>
            <person name="Chenine A.L."/>
            <person name="Ruprecht R.M."/>
        </authorList>
    </citation>
    <scope>NUCLEOTIDE SEQUENCE [LARGE SCALE GENOMIC DNA]</scope>
    <source>
        <strain evidence="8 9">CECT 8899</strain>
    </source>
</reference>
<evidence type="ECO:0000256" key="5">
    <source>
        <dbReference type="ARBA" id="ARBA00022989"/>
    </source>
</evidence>
<dbReference type="InterPro" id="IPR002010">
    <property type="entry name" value="T3SS_IM_R"/>
</dbReference>
<dbReference type="Pfam" id="PF01311">
    <property type="entry name" value="Bac_export_1"/>
    <property type="match status" value="1"/>
</dbReference>